<dbReference type="SUPFAM" id="SSF57716">
    <property type="entry name" value="Glucocorticoid receptor-like (DNA-binding domain)"/>
    <property type="match status" value="1"/>
</dbReference>
<keyword evidence="1" id="KW-0479">Metal-binding</keyword>
<dbReference type="InterPro" id="IPR001723">
    <property type="entry name" value="Nuclear_hrmn_rcpt"/>
</dbReference>
<keyword evidence="13" id="KW-1185">Reference proteome</keyword>
<dbReference type="PRINTS" id="PR00398">
    <property type="entry name" value="STRDHORMONER"/>
</dbReference>
<dbReference type="InterPro" id="IPR013088">
    <property type="entry name" value="Znf_NHR/GATA"/>
</dbReference>
<feature type="domain" description="Nuclear receptor" evidence="10">
    <location>
        <begin position="119"/>
        <end position="201"/>
    </location>
</feature>
<gene>
    <name evidence="12" type="ORF">LAZ67_5000585</name>
</gene>
<dbReference type="InterPro" id="IPR000536">
    <property type="entry name" value="Nucl_hrmn_rcpt_lig-bd"/>
</dbReference>
<dbReference type="CDD" id="cd06952">
    <property type="entry name" value="NR_LBD_TR2_like"/>
    <property type="match status" value="1"/>
</dbReference>
<dbReference type="InterPro" id="IPR050274">
    <property type="entry name" value="Nuclear_hormone_rcpt_NR2"/>
</dbReference>
<evidence type="ECO:0000256" key="5">
    <source>
        <dbReference type="ARBA" id="ARBA00023125"/>
    </source>
</evidence>
<dbReference type="PANTHER" id="PTHR24083">
    <property type="entry name" value="NUCLEAR HORMONE RECEPTOR"/>
    <property type="match status" value="1"/>
</dbReference>
<dbReference type="InterPro" id="IPR001628">
    <property type="entry name" value="Znf_hrmn_rcpt"/>
</dbReference>
<evidence type="ECO:0000256" key="1">
    <source>
        <dbReference type="ARBA" id="ARBA00022723"/>
    </source>
</evidence>
<feature type="domain" description="NR LBD" evidence="11">
    <location>
        <begin position="302"/>
        <end position="539"/>
    </location>
</feature>
<keyword evidence="6" id="KW-0804">Transcription</keyword>
<keyword evidence="8" id="KW-0539">Nucleus</keyword>
<evidence type="ECO:0000256" key="2">
    <source>
        <dbReference type="ARBA" id="ARBA00022771"/>
    </source>
</evidence>
<reference evidence="12 13" key="1">
    <citation type="submission" date="2022-01" db="EMBL/GenBank/DDBJ databases">
        <title>A chromosomal length assembly of Cordylochernes scorpioides.</title>
        <authorList>
            <person name="Zeh D."/>
            <person name="Zeh J."/>
        </authorList>
    </citation>
    <scope>NUCLEOTIDE SEQUENCE [LARGE SCALE GENOMIC DNA]</scope>
    <source>
        <strain evidence="12">IN4F17</strain>
        <tissue evidence="12">Whole Body</tissue>
    </source>
</reference>
<evidence type="ECO:0000313" key="12">
    <source>
        <dbReference type="EMBL" id="UYV67430.1"/>
    </source>
</evidence>
<protein>
    <submittedName>
        <fullName evidence="12">NR2C1</fullName>
    </submittedName>
</protein>
<dbReference type="Gene3D" id="3.30.50.10">
    <property type="entry name" value="Erythroid Transcription Factor GATA-1, subunit A"/>
    <property type="match status" value="1"/>
</dbReference>
<keyword evidence="5" id="KW-0238">DNA-binding</keyword>
<evidence type="ECO:0000256" key="9">
    <source>
        <dbReference type="SAM" id="MobiDB-lite"/>
    </source>
</evidence>
<keyword evidence="2" id="KW-0863">Zinc-finger</keyword>
<dbReference type="EMBL" id="CP092867">
    <property type="protein sequence ID" value="UYV67430.1"/>
    <property type="molecule type" value="Genomic_DNA"/>
</dbReference>
<evidence type="ECO:0000259" key="11">
    <source>
        <dbReference type="PROSITE" id="PS51843"/>
    </source>
</evidence>
<feature type="compositionally biased region" description="Polar residues" evidence="9">
    <location>
        <begin position="547"/>
        <end position="559"/>
    </location>
</feature>
<evidence type="ECO:0000259" key="10">
    <source>
        <dbReference type="PROSITE" id="PS51030"/>
    </source>
</evidence>
<keyword evidence="4" id="KW-0805">Transcription regulation</keyword>
<evidence type="ECO:0000313" key="13">
    <source>
        <dbReference type="Proteomes" id="UP001235939"/>
    </source>
</evidence>
<dbReference type="InterPro" id="IPR048246">
    <property type="entry name" value="NR2C1/2-like_LBD"/>
</dbReference>
<name>A0ABY6KIJ0_9ARAC</name>
<feature type="region of interest" description="Disordered" evidence="9">
    <location>
        <begin position="198"/>
        <end position="253"/>
    </location>
</feature>
<dbReference type="Pfam" id="PF00105">
    <property type="entry name" value="zf-C4"/>
    <property type="match status" value="1"/>
</dbReference>
<feature type="compositionally biased region" description="Basic and acidic residues" evidence="9">
    <location>
        <begin position="237"/>
        <end position="252"/>
    </location>
</feature>
<dbReference type="SMART" id="SM00399">
    <property type="entry name" value="ZnF_C4"/>
    <property type="match status" value="1"/>
</dbReference>
<feature type="region of interest" description="Disordered" evidence="9">
    <location>
        <begin position="546"/>
        <end position="567"/>
    </location>
</feature>
<dbReference type="PRINTS" id="PR00047">
    <property type="entry name" value="STROIDFINGER"/>
</dbReference>
<evidence type="ECO:0000256" key="6">
    <source>
        <dbReference type="ARBA" id="ARBA00023163"/>
    </source>
</evidence>
<evidence type="ECO:0000256" key="4">
    <source>
        <dbReference type="ARBA" id="ARBA00023015"/>
    </source>
</evidence>
<dbReference type="InterPro" id="IPR040676">
    <property type="entry name" value="DUF5641"/>
</dbReference>
<dbReference type="PROSITE" id="PS51030">
    <property type="entry name" value="NUCLEAR_REC_DBD_2"/>
    <property type="match status" value="1"/>
</dbReference>
<sequence>MLVRVIQRESFTGPEDKRLKDFKQRLREDLRKRFRTEYFGFLRQETRRRSKTRPIKVGDLVLIGQDNAKRVNWPLARVVEVYPGRDGPVRVAKLRTSKGVQIRPVQRLYNLEIPADLGSTLRSIQSEPRRGDSRGEARRHYGAISCEGCKGFFKRSIRKQLGYTCRGSRDCEVNKHHRNRCQYCRLQKCLAMGMRTDSVQSERKPVESKEKVSPFTPAQRGMFKRKSAEEETTVAPVEKESPKSQNSHDHSSDLTTLAHVVTSLAVKNEPSEEEWQKDKDISKAFDTIAKVAGADATFSLQTESEDSESLFEIEGPLLMEFHANFHLRIPSPGSGTSYLNVHYICESASRLLFLSVHWARSIHAFQLLRSEVQMALVKGSWSDLFTLGLAQCSQALSLATILSAIGSHLNASVQQDKLSATRVKEVTDHIGKLQAFVNSLLRLQVDDHEFAYLRALALFSQDHQPGARQVEKFQEKAYQELRAYIQQSFPANNDRFPKLLLRLMSLRSLSAAITEELFFAGLIGNVQIDSIIPYILKMEANEPPSCSARTPVTTAATSNPPAPFSPS</sequence>
<dbReference type="Pfam" id="PF00104">
    <property type="entry name" value="Hormone_recep"/>
    <property type="match status" value="1"/>
</dbReference>
<organism evidence="12 13">
    <name type="scientific">Cordylochernes scorpioides</name>
    <dbReference type="NCBI Taxonomy" id="51811"/>
    <lineage>
        <taxon>Eukaryota</taxon>
        <taxon>Metazoa</taxon>
        <taxon>Ecdysozoa</taxon>
        <taxon>Arthropoda</taxon>
        <taxon>Chelicerata</taxon>
        <taxon>Arachnida</taxon>
        <taxon>Pseudoscorpiones</taxon>
        <taxon>Cheliferoidea</taxon>
        <taxon>Chernetidae</taxon>
        <taxon>Cordylochernes</taxon>
    </lineage>
</organism>
<dbReference type="Proteomes" id="UP001235939">
    <property type="component" value="Chromosome 05"/>
</dbReference>
<dbReference type="Pfam" id="PF18701">
    <property type="entry name" value="DUF5641"/>
    <property type="match status" value="1"/>
</dbReference>
<dbReference type="Gene3D" id="1.10.565.10">
    <property type="entry name" value="Retinoid X Receptor"/>
    <property type="match status" value="1"/>
</dbReference>
<dbReference type="PRINTS" id="PR01282">
    <property type="entry name" value="COUPTNFACTOR"/>
</dbReference>
<dbReference type="PROSITE" id="PS51843">
    <property type="entry name" value="NR_LBD"/>
    <property type="match status" value="1"/>
</dbReference>
<evidence type="ECO:0000256" key="7">
    <source>
        <dbReference type="ARBA" id="ARBA00023170"/>
    </source>
</evidence>
<evidence type="ECO:0000256" key="8">
    <source>
        <dbReference type="ARBA" id="ARBA00023242"/>
    </source>
</evidence>
<evidence type="ECO:0000256" key="3">
    <source>
        <dbReference type="ARBA" id="ARBA00022833"/>
    </source>
</evidence>
<keyword evidence="7" id="KW-0675">Receptor</keyword>
<dbReference type="SUPFAM" id="SSF48508">
    <property type="entry name" value="Nuclear receptor ligand-binding domain"/>
    <property type="match status" value="1"/>
</dbReference>
<proteinExistence type="predicted"/>
<feature type="compositionally biased region" description="Basic and acidic residues" evidence="9">
    <location>
        <begin position="200"/>
        <end position="212"/>
    </location>
</feature>
<keyword evidence="3" id="KW-0862">Zinc</keyword>
<accession>A0ABY6KIJ0</accession>
<dbReference type="SMART" id="SM00430">
    <property type="entry name" value="HOLI"/>
    <property type="match status" value="1"/>
</dbReference>
<dbReference type="InterPro" id="IPR035500">
    <property type="entry name" value="NHR-like_dom_sf"/>
</dbReference>